<comment type="caution">
    <text evidence="1">The sequence shown here is derived from an EMBL/GenBank/DDBJ whole genome shotgun (WGS) entry which is preliminary data.</text>
</comment>
<dbReference type="Proteomes" id="UP001164250">
    <property type="component" value="Chromosome 6"/>
</dbReference>
<reference evidence="2" key="1">
    <citation type="journal article" date="2023" name="G3 (Bethesda)">
        <title>Genome assembly and association tests identify interacting loci associated with vigor, precocity, and sex in interspecific pistachio rootstocks.</title>
        <authorList>
            <person name="Palmer W."/>
            <person name="Jacygrad E."/>
            <person name="Sagayaradj S."/>
            <person name="Cavanaugh K."/>
            <person name="Han R."/>
            <person name="Bertier L."/>
            <person name="Beede B."/>
            <person name="Kafkas S."/>
            <person name="Golino D."/>
            <person name="Preece J."/>
            <person name="Michelmore R."/>
        </authorList>
    </citation>
    <scope>NUCLEOTIDE SEQUENCE [LARGE SCALE GENOMIC DNA]</scope>
</reference>
<name>A0ACC1B7S7_9ROSI</name>
<dbReference type="EMBL" id="CM047902">
    <property type="protein sequence ID" value="KAJ0095006.1"/>
    <property type="molecule type" value="Genomic_DNA"/>
</dbReference>
<sequence length="83" mass="9366">MGVKKVDGWDDPCFPTVQGIVRRGLKVEALILFILEQFEERKDFLDVLNTCTKIEIPAVGDSNMQESEMCRGFAAREEGLLSM</sequence>
<gene>
    <name evidence="1" type="ORF">Patl1_15321</name>
</gene>
<keyword evidence="2" id="KW-1185">Reference proteome</keyword>
<proteinExistence type="predicted"/>
<protein>
    <submittedName>
        <fullName evidence="1">Uncharacterized protein</fullName>
    </submittedName>
</protein>
<evidence type="ECO:0000313" key="1">
    <source>
        <dbReference type="EMBL" id="KAJ0095006.1"/>
    </source>
</evidence>
<accession>A0ACC1B7S7</accession>
<evidence type="ECO:0000313" key="2">
    <source>
        <dbReference type="Proteomes" id="UP001164250"/>
    </source>
</evidence>
<organism evidence="1 2">
    <name type="scientific">Pistacia atlantica</name>
    <dbReference type="NCBI Taxonomy" id="434234"/>
    <lineage>
        <taxon>Eukaryota</taxon>
        <taxon>Viridiplantae</taxon>
        <taxon>Streptophyta</taxon>
        <taxon>Embryophyta</taxon>
        <taxon>Tracheophyta</taxon>
        <taxon>Spermatophyta</taxon>
        <taxon>Magnoliopsida</taxon>
        <taxon>eudicotyledons</taxon>
        <taxon>Gunneridae</taxon>
        <taxon>Pentapetalae</taxon>
        <taxon>rosids</taxon>
        <taxon>malvids</taxon>
        <taxon>Sapindales</taxon>
        <taxon>Anacardiaceae</taxon>
        <taxon>Pistacia</taxon>
    </lineage>
</organism>